<dbReference type="AlphaFoldDB" id="A0A8S9R098"/>
<gene>
    <name evidence="1" type="ORF">F2Q69_00011624</name>
</gene>
<comment type="caution">
    <text evidence="1">The sequence shown here is derived from an EMBL/GenBank/DDBJ whole genome shotgun (WGS) entry which is preliminary data.</text>
</comment>
<dbReference type="Proteomes" id="UP000712600">
    <property type="component" value="Unassembled WGS sequence"/>
</dbReference>
<name>A0A8S9R098_BRACR</name>
<sequence>MRVERRLRFVPEGENTGAVETERFRQTLPIFLGNLPTMFLPVHTCIHYY</sequence>
<accession>A0A8S9R098</accession>
<reference evidence="1" key="1">
    <citation type="submission" date="2019-12" db="EMBL/GenBank/DDBJ databases">
        <title>Genome sequencing and annotation of Brassica cretica.</title>
        <authorList>
            <person name="Studholme D.J."/>
            <person name="Sarris P."/>
        </authorList>
    </citation>
    <scope>NUCLEOTIDE SEQUENCE</scope>
    <source>
        <strain evidence="1">PFS-109/04</strain>
        <tissue evidence="1">Leaf</tissue>
    </source>
</reference>
<dbReference type="EMBL" id="QGKX02000996">
    <property type="protein sequence ID" value="KAF3555015.1"/>
    <property type="molecule type" value="Genomic_DNA"/>
</dbReference>
<organism evidence="1 2">
    <name type="scientific">Brassica cretica</name>
    <name type="common">Mustard</name>
    <dbReference type="NCBI Taxonomy" id="69181"/>
    <lineage>
        <taxon>Eukaryota</taxon>
        <taxon>Viridiplantae</taxon>
        <taxon>Streptophyta</taxon>
        <taxon>Embryophyta</taxon>
        <taxon>Tracheophyta</taxon>
        <taxon>Spermatophyta</taxon>
        <taxon>Magnoliopsida</taxon>
        <taxon>eudicotyledons</taxon>
        <taxon>Gunneridae</taxon>
        <taxon>Pentapetalae</taxon>
        <taxon>rosids</taxon>
        <taxon>malvids</taxon>
        <taxon>Brassicales</taxon>
        <taxon>Brassicaceae</taxon>
        <taxon>Brassiceae</taxon>
        <taxon>Brassica</taxon>
    </lineage>
</organism>
<proteinExistence type="predicted"/>
<protein>
    <submittedName>
        <fullName evidence="1">Uncharacterized protein</fullName>
    </submittedName>
</protein>
<evidence type="ECO:0000313" key="2">
    <source>
        <dbReference type="Proteomes" id="UP000712600"/>
    </source>
</evidence>
<evidence type="ECO:0000313" key="1">
    <source>
        <dbReference type="EMBL" id="KAF3555015.1"/>
    </source>
</evidence>